<organism evidence="1 2">
    <name type="scientific">Brassica napus</name>
    <name type="common">Rape</name>
    <dbReference type="NCBI Taxonomy" id="3708"/>
    <lineage>
        <taxon>Eukaryota</taxon>
        <taxon>Viridiplantae</taxon>
        <taxon>Streptophyta</taxon>
        <taxon>Embryophyta</taxon>
        <taxon>Tracheophyta</taxon>
        <taxon>Spermatophyta</taxon>
        <taxon>Magnoliopsida</taxon>
        <taxon>eudicotyledons</taxon>
        <taxon>Gunneridae</taxon>
        <taxon>Pentapetalae</taxon>
        <taxon>rosids</taxon>
        <taxon>malvids</taxon>
        <taxon>Brassicales</taxon>
        <taxon>Brassicaceae</taxon>
        <taxon>Brassiceae</taxon>
        <taxon>Brassica</taxon>
    </lineage>
</organism>
<dbReference type="Proteomes" id="UP000824890">
    <property type="component" value="Unassembled WGS sequence"/>
</dbReference>
<sequence length="197" mass="22715">MKGRDLKTLWRLGLEINERPFKRPLLDLSKLSFSSFRKKGMSFYIIFRPFVLGMDSESDVINIMLMSIYSCSKGKFEERKVALKKEGTALDQSCTAATGNWLLTCVIKSCTVSARQLHRMLSLSNWRSGNKELHERCSFYDVIRVDVEEKPVCIFSSYSRLTSLEDQKLLASFLPLLRESLYDWCCCSMVILYSIVS</sequence>
<evidence type="ECO:0000313" key="1">
    <source>
        <dbReference type="EMBL" id="KAH0930058.1"/>
    </source>
</evidence>
<comment type="caution">
    <text evidence="1">The sequence shown here is derived from an EMBL/GenBank/DDBJ whole genome shotgun (WGS) entry which is preliminary data.</text>
</comment>
<keyword evidence="2" id="KW-1185">Reference proteome</keyword>
<gene>
    <name evidence="1" type="ORF">HID58_015785</name>
</gene>
<name>A0ABQ8DL70_BRANA</name>
<evidence type="ECO:0000313" key="2">
    <source>
        <dbReference type="Proteomes" id="UP000824890"/>
    </source>
</evidence>
<proteinExistence type="predicted"/>
<accession>A0ABQ8DL70</accession>
<reference evidence="1 2" key="1">
    <citation type="submission" date="2021-05" db="EMBL/GenBank/DDBJ databases">
        <title>Genome Assembly of Synthetic Allotetraploid Brassica napus Reveals Homoeologous Exchanges between Subgenomes.</title>
        <authorList>
            <person name="Davis J.T."/>
        </authorList>
    </citation>
    <scope>NUCLEOTIDE SEQUENCE [LARGE SCALE GENOMIC DNA]</scope>
    <source>
        <strain evidence="2">cv. Da-Ae</strain>
        <tissue evidence="1">Seedling</tissue>
    </source>
</reference>
<dbReference type="EMBL" id="JAGKQM010000004">
    <property type="protein sequence ID" value="KAH0930058.1"/>
    <property type="molecule type" value="Genomic_DNA"/>
</dbReference>
<protein>
    <submittedName>
        <fullName evidence="1">Uncharacterized protein</fullName>
    </submittedName>
</protein>